<feature type="compositionally biased region" description="Basic residues" evidence="1">
    <location>
        <begin position="54"/>
        <end position="67"/>
    </location>
</feature>
<proteinExistence type="predicted"/>
<dbReference type="AlphaFoldDB" id="A0A6J4VQI9"/>
<feature type="region of interest" description="Disordered" evidence="1">
    <location>
        <begin position="1"/>
        <end position="92"/>
    </location>
</feature>
<feature type="non-terminal residue" evidence="2">
    <location>
        <position position="1"/>
    </location>
</feature>
<protein>
    <submittedName>
        <fullName evidence="2">Uncharacterized protein</fullName>
    </submittedName>
</protein>
<feature type="non-terminal residue" evidence="2">
    <location>
        <position position="92"/>
    </location>
</feature>
<dbReference type="EMBL" id="CADCWN010000303">
    <property type="protein sequence ID" value="CAA9585821.1"/>
    <property type="molecule type" value="Genomic_DNA"/>
</dbReference>
<evidence type="ECO:0000256" key="1">
    <source>
        <dbReference type="SAM" id="MobiDB-lite"/>
    </source>
</evidence>
<gene>
    <name evidence="2" type="ORF">AVDCRST_MAG18-3815</name>
</gene>
<name>A0A6J4VQI9_9BACT</name>
<organism evidence="2">
    <name type="scientific">uncultured Thermomicrobiales bacterium</name>
    <dbReference type="NCBI Taxonomy" id="1645740"/>
    <lineage>
        <taxon>Bacteria</taxon>
        <taxon>Pseudomonadati</taxon>
        <taxon>Thermomicrobiota</taxon>
        <taxon>Thermomicrobia</taxon>
        <taxon>Thermomicrobiales</taxon>
        <taxon>environmental samples</taxon>
    </lineage>
</organism>
<reference evidence="2" key="1">
    <citation type="submission" date="2020-02" db="EMBL/GenBank/DDBJ databases">
        <authorList>
            <person name="Meier V. D."/>
        </authorList>
    </citation>
    <scope>NUCLEOTIDE SEQUENCE</scope>
    <source>
        <strain evidence="2">AVDCRST_MAG18</strain>
    </source>
</reference>
<accession>A0A6J4VQI9</accession>
<evidence type="ECO:0000313" key="2">
    <source>
        <dbReference type="EMBL" id="CAA9585821.1"/>
    </source>
</evidence>
<sequence length="92" mass="9863">QRGVAHQPRGPRLAARPQSPGQGHRGRGAPHRLPPAGQAPVAQPPRAQVGPRQAPRRLARPHAHRPRNGGARMCRPGVRLRGPSRPPTTGHL</sequence>
<feature type="compositionally biased region" description="Low complexity" evidence="1">
    <location>
        <begin position="34"/>
        <end position="53"/>
    </location>
</feature>